<dbReference type="SUPFAM" id="SSF53335">
    <property type="entry name" value="S-adenosyl-L-methionine-dependent methyltransferases"/>
    <property type="match status" value="1"/>
</dbReference>
<keyword evidence="3" id="KW-1185">Reference proteome</keyword>
<dbReference type="Pfam" id="PF08241">
    <property type="entry name" value="Methyltransf_11"/>
    <property type="match status" value="1"/>
</dbReference>
<accession>A0A323V3T1</accession>
<name>A0A323V3T1_9ACTN</name>
<evidence type="ECO:0000313" key="2">
    <source>
        <dbReference type="EMBL" id="PZA19425.1"/>
    </source>
</evidence>
<dbReference type="Gene3D" id="3.40.50.150">
    <property type="entry name" value="Vaccinia Virus protein VP39"/>
    <property type="match status" value="1"/>
</dbReference>
<dbReference type="OrthoDB" id="4571118at2"/>
<evidence type="ECO:0000259" key="1">
    <source>
        <dbReference type="Pfam" id="PF08241"/>
    </source>
</evidence>
<dbReference type="EMBL" id="QKNV01000340">
    <property type="protein sequence ID" value="PZA19425.1"/>
    <property type="molecule type" value="Genomic_DNA"/>
</dbReference>
<dbReference type="InterPro" id="IPR013216">
    <property type="entry name" value="Methyltransf_11"/>
</dbReference>
<dbReference type="GO" id="GO:0008757">
    <property type="term" value="F:S-adenosylmethionine-dependent methyltransferase activity"/>
    <property type="evidence" value="ECO:0007669"/>
    <property type="project" value="InterPro"/>
</dbReference>
<dbReference type="Proteomes" id="UP000247602">
    <property type="component" value="Unassembled WGS sequence"/>
</dbReference>
<feature type="domain" description="Methyltransferase type 11" evidence="1">
    <location>
        <begin position="5"/>
        <end position="44"/>
    </location>
</feature>
<gene>
    <name evidence="2" type="ORF">DMO24_20810</name>
</gene>
<dbReference type="AlphaFoldDB" id="A0A323V3T1"/>
<dbReference type="InterPro" id="IPR029063">
    <property type="entry name" value="SAM-dependent_MTases_sf"/>
</dbReference>
<comment type="caution">
    <text evidence="2">The sequence shown here is derived from an EMBL/GenBank/DDBJ whole genome shotgun (WGS) entry which is preliminary data.</text>
</comment>
<protein>
    <recommendedName>
        <fullName evidence="1">Methyltransferase type 11 domain-containing protein</fullName>
    </recommendedName>
</protein>
<reference evidence="2 3" key="1">
    <citation type="submission" date="2018-06" db="EMBL/GenBank/DDBJ databases">
        <title>Draft genome sequence of Modestobacter versicolor CP153-2.</title>
        <authorList>
            <person name="Gundlapally S.R."/>
        </authorList>
    </citation>
    <scope>NUCLEOTIDE SEQUENCE [LARGE SCALE GENOMIC DNA]</scope>
    <source>
        <strain evidence="2 3">CP153-2</strain>
    </source>
</reference>
<evidence type="ECO:0000313" key="3">
    <source>
        <dbReference type="Proteomes" id="UP000247602"/>
    </source>
</evidence>
<organism evidence="2 3">
    <name type="scientific">Modestobacter versicolor</name>
    <dbReference type="NCBI Taxonomy" id="429133"/>
    <lineage>
        <taxon>Bacteria</taxon>
        <taxon>Bacillati</taxon>
        <taxon>Actinomycetota</taxon>
        <taxon>Actinomycetes</taxon>
        <taxon>Geodermatophilales</taxon>
        <taxon>Geodermatophilaceae</taxon>
        <taxon>Modestobacter</taxon>
    </lineage>
</organism>
<proteinExistence type="predicted"/>
<sequence length="93" mass="9700">MLAADLPDGAFDLVVAVHVGAFWRPPAAEFAVVRRVLAPGGRVLLVDQPLQPGQARAKADRVAGLAAPHRLAVTAVHTGDTPPRPSIAVELRA</sequence>